<reference evidence="2" key="1">
    <citation type="submission" date="2017-02" db="EMBL/GenBank/DDBJ databases">
        <authorList>
            <person name="Varghese N."/>
            <person name="Submissions S."/>
        </authorList>
    </citation>
    <scope>NUCLEOTIDE SEQUENCE [LARGE SCALE GENOMIC DNA]</scope>
    <source>
        <strain evidence="2">DSM 16521</strain>
    </source>
</reference>
<dbReference type="OrthoDB" id="1652387at2"/>
<organism evidence="1 2">
    <name type="scientific">Carboxydocella sporoproducens DSM 16521</name>
    <dbReference type="NCBI Taxonomy" id="1121270"/>
    <lineage>
        <taxon>Bacteria</taxon>
        <taxon>Bacillati</taxon>
        <taxon>Bacillota</taxon>
        <taxon>Clostridia</taxon>
        <taxon>Eubacteriales</taxon>
        <taxon>Clostridiales Family XVI. Incertae Sedis</taxon>
        <taxon>Carboxydocella</taxon>
    </lineage>
</organism>
<dbReference type="InterPro" id="IPR025626">
    <property type="entry name" value="YyzF"/>
</dbReference>
<dbReference type="AlphaFoldDB" id="A0A1T4PMS2"/>
<sequence length="55" mass="6599">MYCVCERHLEKAMDEFVDVYEQPPDLYLLEKVSFTDWLAPQHCDFCDQPPKYLVV</sequence>
<gene>
    <name evidence="1" type="ORF">SAMN02745885_01339</name>
</gene>
<evidence type="ECO:0000313" key="2">
    <source>
        <dbReference type="Proteomes" id="UP000189933"/>
    </source>
</evidence>
<dbReference type="NCBIfam" id="TIGR04129">
    <property type="entry name" value="CxxH_BA5709"/>
    <property type="match status" value="1"/>
</dbReference>
<accession>A0A1T4PMS2</accession>
<dbReference type="Pfam" id="PF14116">
    <property type="entry name" value="YyzF"/>
    <property type="match status" value="1"/>
</dbReference>
<evidence type="ECO:0000313" key="1">
    <source>
        <dbReference type="EMBL" id="SJZ92517.1"/>
    </source>
</evidence>
<proteinExistence type="predicted"/>
<name>A0A1T4PMS2_9FIRM</name>
<keyword evidence="2" id="KW-1185">Reference proteome</keyword>
<dbReference type="EMBL" id="FUXM01000012">
    <property type="protein sequence ID" value="SJZ92517.1"/>
    <property type="molecule type" value="Genomic_DNA"/>
</dbReference>
<dbReference type="Proteomes" id="UP000189933">
    <property type="component" value="Unassembled WGS sequence"/>
</dbReference>
<protein>
    <submittedName>
        <fullName evidence="1">CxxH/CxxC protein, BA_5709 family</fullName>
    </submittedName>
</protein>